<dbReference type="Pfam" id="PF00300">
    <property type="entry name" value="His_Phos_1"/>
    <property type="match status" value="1"/>
</dbReference>
<accession>A0A6S6TN68</accession>
<dbReference type="AlphaFoldDB" id="A0A6S6TN68"/>
<dbReference type="PANTHER" id="PTHR47623">
    <property type="entry name" value="OS09G0287300 PROTEIN"/>
    <property type="match status" value="1"/>
</dbReference>
<protein>
    <submittedName>
        <fullName evidence="1">Phosphohistidine phosphatase</fullName>
    </submittedName>
</protein>
<dbReference type="SUPFAM" id="SSF53254">
    <property type="entry name" value="Phosphoglycerate mutase-like"/>
    <property type="match status" value="1"/>
</dbReference>
<sequence>MQNVELPLKSLFLMRHAKSSWSSDAADDFSRPLNERGMRDAKWVAELFKKRDWRPERIVYSAAKRSTVTAECLGQTFTQAKEVISNEGLYFARMEQLLSVATETPESVSQLLLIGHNPGMEQLLIHLCPASEYQDNGKLLTTANVVHIGLTGTWSELSRDKGRCLEHVRPKSIGYLSQERYSTDPV</sequence>
<dbReference type="PANTHER" id="PTHR47623:SF1">
    <property type="entry name" value="OS09G0287300 PROTEIN"/>
    <property type="match status" value="1"/>
</dbReference>
<gene>
    <name evidence="1" type="ORF">HELGO_WM4904</name>
</gene>
<organism evidence="1">
    <name type="scientific">uncultured Thiotrichaceae bacterium</name>
    <dbReference type="NCBI Taxonomy" id="298394"/>
    <lineage>
        <taxon>Bacteria</taxon>
        <taxon>Pseudomonadati</taxon>
        <taxon>Pseudomonadota</taxon>
        <taxon>Gammaproteobacteria</taxon>
        <taxon>Thiotrichales</taxon>
        <taxon>Thiotrichaceae</taxon>
        <taxon>environmental samples</taxon>
    </lineage>
</organism>
<dbReference type="CDD" id="cd07067">
    <property type="entry name" value="HP_PGM_like"/>
    <property type="match status" value="1"/>
</dbReference>
<dbReference type="Gene3D" id="3.40.50.1240">
    <property type="entry name" value="Phosphoglycerate mutase-like"/>
    <property type="match status" value="1"/>
</dbReference>
<proteinExistence type="predicted"/>
<dbReference type="InterPro" id="IPR013078">
    <property type="entry name" value="His_Pase_superF_clade-1"/>
</dbReference>
<evidence type="ECO:0000313" key="1">
    <source>
        <dbReference type="EMBL" id="CAA6818080.1"/>
    </source>
</evidence>
<reference evidence="1" key="1">
    <citation type="submission" date="2020-01" db="EMBL/GenBank/DDBJ databases">
        <authorList>
            <person name="Meier V. D."/>
            <person name="Meier V D."/>
        </authorList>
    </citation>
    <scope>NUCLEOTIDE SEQUENCE</scope>
    <source>
        <strain evidence="1">HLG_WM_MAG_07</strain>
    </source>
</reference>
<dbReference type="InterPro" id="IPR029033">
    <property type="entry name" value="His_PPase_superfam"/>
</dbReference>
<name>A0A6S6TN68_9GAMM</name>
<dbReference type="EMBL" id="CACVAY010000084">
    <property type="protein sequence ID" value="CAA6818080.1"/>
    <property type="molecule type" value="Genomic_DNA"/>
</dbReference>